<gene>
    <name evidence="3" type="ORF">EV192_101486</name>
</gene>
<evidence type="ECO:0000313" key="4">
    <source>
        <dbReference type="Proteomes" id="UP000295680"/>
    </source>
</evidence>
<sequence length="261" mass="26838">MRKTIRRSMFLTATAGLALLGFGLGQASAAVPALPALPATPVVPALLGKLTTIPALPDSSSWLTGFDDLTGDRSAMPTPQLPALGSLPGVMDLLPDHNLLGNLSDATDLPNLGRDALPVADLPTDQLGLPVNVDSSKLPQLPQLPVQTSDITKAPIAELPNPSKMPLTAQVDYNDIANKIIPNTDGVDMQGLPKPQVPEVASTLNAVQLPTSTPLTPGMQSVGVPSKLPLVGDVDTTMPSVDDLTGGGLSMPKGTPQLPAV</sequence>
<evidence type="ECO:0000256" key="2">
    <source>
        <dbReference type="SAM" id="SignalP"/>
    </source>
</evidence>
<feature type="region of interest" description="Disordered" evidence="1">
    <location>
        <begin position="241"/>
        <end position="261"/>
    </location>
</feature>
<feature type="signal peptide" evidence="2">
    <location>
        <begin position="1"/>
        <end position="29"/>
    </location>
</feature>
<evidence type="ECO:0008006" key="5">
    <source>
        <dbReference type="Google" id="ProtNLM"/>
    </source>
</evidence>
<organism evidence="3 4">
    <name type="scientific">Actinocrispum wychmicini</name>
    <dbReference type="NCBI Taxonomy" id="1213861"/>
    <lineage>
        <taxon>Bacteria</taxon>
        <taxon>Bacillati</taxon>
        <taxon>Actinomycetota</taxon>
        <taxon>Actinomycetes</taxon>
        <taxon>Pseudonocardiales</taxon>
        <taxon>Pseudonocardiaceae</taxon>
        <taxon>Actinocrispum</taxon>
    </lineage>
</organism>
<feature type="chain" id="PRO_5020249809" description="GLTT repeat-containing protein" evidence="2">
    <location>
        <begin position="30"/>
        <end position="261"/>
    </location>
</feature>
<keyword evidence="4" id="KW-1185">Reference proteome</keyword>
<name>A0A4R2JXU8_9PSEU</name>
<proteinExistence type="predicted"/>
<keyword evidence="2" id="KW-0732">Signal</keyword>
<dbReference type="AlphaFoldDB" id="A0A4R2JXU8"/>
<protein>
    <recommendedName>
        <fullName evidence="5">GLTT repeat-containing protein</fullName>
    </recommendedName>
</protein>
<comment type="caution">
    <text evidence="3">The sequence shown here is derived from an EMBL/GenBank/DDBJ whole genome shotgun (WGS) entry which is preliminary data.</text>
</comment>
<dbReference type="RefSeq" id="WP_132110615.1">
    <property type="nucleotide sequence ID" value="NZ_SLWS01000001.1"/>
</dbReference>
<evidence type="ECO:0000256" key="1">
    <source>
        <dbReference type="SAM" id="MobiDB-lite"/>
    </source>
</evidence>
<dbReference type="OrthoDB" id="3666216at2"/>
<accession>A0A4R2JXU8</accession>
<dbReference type="EMBL" id="SLWS01000001">
    <property type="protein sequence ID" value="TCO64704.1"/>
    <property type="molecule type" value="Genomic_DNA"/>
</dbReference>
<reference evidence="3 4" key="1">
    <citation type="submission" date="2019-03" db="EMBL/GenBank/DDBJ databases">
        <title>Genomic Encyclopedia of Type Strains, Phase IV (KMG-IV): sequencing the most valuable type-strain genomes for metagenomic binning, comparative biology and taxonomic classification.</title>
        <authorList>
            <person name="Goeker M."/>
        </authorList>
    </citation>
    <scope>NUCLEOTIDE SEQUENCE [LARGE SCALE GENOMIC DNA]</scope>
    <source>
        <strain evidence="3 4">DSM 45934</strain>
    </source>
</reference>
<evidence type="ECO:0000313" key="3">
    <source>
        <dbReference type="EMBL" id="TCO64704.1"/>
    </source>
</evidence>
<dbReference type="Proteomes" id="UP000295680">
    <property type="component" value="Unassembled WGS sequence"/>
</dbReference>